<evidence type="ECO:0000256" key="1">
    <source>
        <dbReference type="SAM" id="MobiDB-lite"/>
    </source>
</evidence>
<protein>
    <submittedName>
        <fullName evidence="2">Uncharacterized protein</fullName>
    </submittedName>
</protein>
<evidence type="ECO:0000313" key="3">
    <source>
        <dbReference type="Proteomes" id="UP000233551"/>
    </source>
</evidence>
<keyword evidence="3" id="KW-1185">Reference proteome</keyword>
<sequence>MDPALFDLPVKSPPSPDQSYGSKLVGHIPRAFEEFLGLERALGELDSEGQTFSLREDLQQVIQGGPWFVERALKTKQRLCASKGRLTLGQVSKAFQKGQLPKRIVRGPPALGGLSFKDKLRGGTLPPPSGKYSQNSRHVGYVPPPIFRHIFGLSRSSRTLSECVTLSGNRHNADHPHINPTTSPLSVTSDSNPKATTLVISSSPSQDGEKRADKRELLGKSTEQHDSTLVDRKPPLPLGEYSSTGFRRGVSHYNSSPPPRRERSRSLASNRGAPGPNNYFGGHSYALECTEHLGTRNHEPDHQRDSSPKKEPSEDHLASLPLSHESRPATNNEQSHVESHLNVHSQLGGQLDTAPHKNRGGSYPCVRHILADARGRGNFNDISSHSEKLGGNIASTSRMNKLHSVNWDTAILGIPRFDLRNKACLGKLVERVVLEDTHWARLIKQNLENRRPDLLWKGSANWKALRAGLLAWDRGSKWVIGNGSKVNLRIDSWVGNRPLRDCIQGPLPQAGTSRTVGTIILSSRSWDLSHPLSSPPWPRHQESHSRHPSQLLNRS</sequence>
<name>A0A2I0IBZ9_PUNGR</name>
<proteinExistence type="predicted"/>
<feature type="region of interest" description="Disordered" evidence="1">
    <location>
        <begin position="167"/>
        <end position="283"/>
    </location>
</feature>
<feature type="compositionally biased region" description="Basic and acidic residues" evidence="1">
    <location>
        <begin position="207"/>
        <end position="234"/>
    </location>
</feature>
<dbReference type="EMBL" id="PGOL01003349">
    <property type="protein sequence ID" value="PKI41515.1"/>
    <property type="molecule type" value="Genomic_DNA"/>
</dbReference>
<organism evidence="2 3">
    <name type="scientific">Punica granatum</name>
    <name type="common">Pomegranate</name>
    <dbReference type="NCBI Taxonomy" id="22663"/>
    <lineage>
        <taxon>Eukaryota</taxon>
        <taxon>Viridiplantae</taxon>
        <taxon>Streptophyta</taxon>
        <taxon>Embryophyta</taxon>
        <taxon>Tracheophyta</taxon>
        <taxon>Spermatophyta</taxon>
        <taxon>Magnoliopsida</taxon>
        <taxon>eudicotyledons</taxon>
        <taxon>Gunneridae</taxon>
        <taxon>Pentapetalae</taxon>
        <taxon>rosids</taxon>
        <taxon>malvids</taxon>
        <taxon>Myrtales</taxon>
        <taxon>Lythraceae</taxon>
        <taxon>Punica</taxon>
    </lineage>
</organism>
<feature type="region of interest" description="Disordered" evidence="1">
    <location>
        <begin position="1"/>
        <end position="22"/>
    </location>
</feature>
<feature type="compositionally biased region" description="Polar residues" evidence="1">
    <location>
        <begin position="179"/>
        <end position="206"/>
    </location>
</feature>
<dbReference type="AlphaFoldDB" id="A0A2I0IBZ9"/>
<dbReference type="Proteomes" id="UP000233551">
    <property type="component" value="Unassembled WGS sequence"/>
</dbReference>
<feature type="compositionally biased region" description="Basic and acidic residues" evidence="1">
    <location>
        <begin position="295"/>
        <end position="317"/>
    </location>
</feature>
<reference evidence="2 3" key="1">
    <citation type="submission" date="2017-11" db="EMBL/GenBank/DDBJ databases">
        <title>De-novo sequencing of pomegranate (Punica granatum L.) genome.</title>
        <authorList>
            <person name="Akparov Z."/>
            <person name="Amiraslanov A."/>
            <person name="Hajiyeva S."/>
            <person name="Abbasov M."/>
            <person name="Kaur K."/>
            <person name="Hamwieh A."/>
            <person name="Solovyev V."/>
            <person name="Salamov A."/>
            <person name="Braich B."/>
            <person name="Kosarev P."/>
            <person name="Mahmoud A."/>
            <person name="Hajiyev E."/>
            <person name="Babayeva S."/>
            <person name="Izzatullayeva V."/>
            <person name="Mammadov A."/>
            <person name="Mammadov A."/>
            <person name="Sharifova S."/>
            <person name="Ojaghi J."/>
            <person name="Eynullazada K."/>
            <person name="Bayramov B."/>
            <person name="Abdulazimova A."/>
            <person name="Shahmuradov I."/>
        </authorList>
    </citation>
    <scope>NUCLEOTIDE SEQUENCE [LARGE SCALE GENOMIC DNA]</scope>
    <source>
        <strain evidence="3">cv. AG2017</strain>
        <tissue evidence="2">Leaf</tissue>
    </source>
</reference>
<feature type="region of interest" description="Disordered" evidence="1">
    <location>
        <begin position="532"/>
        <end position="555"/>
    </location>
</feature>
<accession>A0A2I0IBZ9</accession>
<feature type="region of interest" description="Disordered" evidence="1">
    <location>
        <begin position="118"/>
        <end position="137"/>
    </location>
</feature>
<feature type="region of interest" description="Disordered" evidence="1">
    <location>
        <begin position="295"/>
        <end position="342"/>
    </location>
</feature>
<evidence type="ECO:0000313" key="2">
    <source>
        <dbReference type="EMBL" id="PKI41515.1"/>
    </source>
</evidence>
<gene>
    <name evidence="2" type="ORF">CRG98_038097</name>
</gene>
<comment type="caution">
    <text evidence="2">The sequence shown here is derived from an EMBL/GenBank/DDBJ whole genome shotgun (WGS) entry which is preliminary data.</text>
</comment>